<keyword evidence="2" id="KW-0238">DNA-binding</keyword>
<comment type="caution">
    <text evidence="5">The sequence shown here is derived from an EMBL/GenBank/DDBJ whole genome shotgun (WGS) entry which is preliminary data.</text>
</comment>
<keyword evidence="1" id="KW-0805">Transcription regulation</keyword>
<dbReference type="PRINTS" id="PR00037">
    <property type="entry name" value="HTHLACR"/>
</dbReference>
<dbReference type="EMBL" id="JRMW01000025">
    <property type="protein sequence ID" value="KGF04765.1"/>
    <property type="molecule type" value="Genomic_DNA"/>
</dbReference>
<dbReference type="InterPro" id="IPR001034">
    <property type="entry name" value="DeoR_HTH"/>
</dbReference>
<sequence>MILEKRLEIIIDTLKKEEAVSNKFLTDKLGVSESTLRRDLSYLQDMGKITRVHGGAVLNSIAAREINFTDNQKTMLQEKSVIGQKAARLIKDAKFIYLDAGSTCNELIDYLSSDQDITVVTNGLMHLDKLINKNISTILLEGEVKPATKVTTGSKTLEAIARYNFDLAFIGANGFDKRGFYTADVNEAVVKSKAIENSTRAYVLADSSKENVKYFATIAKRDEIKLITEEK</sequence>
<evidence type="ECO:0000256" key="2">
    <source>
        <dbReference type="ARBA" id="ARBA00023125"/>
    </source>
</evidence>
<dbReference type="AlphaFoldDB" id="A0A095X3W4"/>
<dbReference type="RefSeq" id="WP_037326847.1">
    <property type="nucleotide sequence ID" value="NZ_JRMW01000025.1"/>
</dbReference>
<dbReference type="SUPFAM" id="SSF46785">
    <property type="entry name" value="Winged helix' DNA-binding domain"/>
    <property type="match status" value="1"/>
</dbReference>
<keyword evidence="3" id="KW-0804">Transcription</keyword>
<organism evidence="5 6">
    <name type="scientific">Anaerococcus lactolyticus S7-1-13</name>
    <dbReference type="NCBI Taxonomy" id="1284686"/>
    <lineage>
        <taxon>Bacteria</taxon>
        <taxon>Bacillati</taxon>
        <taxon>Bacillota</taxon>
        <taxon>Tissierellia</taxon>
        <taxon>Tissierellales</taxon>
        <taxon>Peptoniphilaceae</taxon>
        <taxon>Anaerococcus</taxon>
    </lineage>
</organism>
<accession>A0A095X3W4</accession>
<gene>
    <name evidence="5" type="ORF">HMPREF1630_02880</name>
</gene>
<dbReference type="OrthoDB" id="9797223at2"/>
<dbReference type="PANTHER" id="PTHR30363">
    <property type="entry name" value="HTH-TYPE TRANSCRIPTIONAL REGULATOR SRLR-RELATED"/>
    <property type="match status" value="1"/>
</dbReference>
<dbReference type="InterPro" id="IPR036388">
    <property type="entry name" value="WH-like_DNA-bd_sf"/>
</dbReference>
<name>A0A095X3W4_9FIRM</name>
<evidence type="ECO:0000313" key="5">
    <source>
        <dbReference type="EMBL" id="KGF04765.1"/>
    </source>
</evidence>
<dbReference type="PROSITE" id="PS51000">
    <property type="entry name" value="HTH_DEOR_2"/>
    <property type="match status" value="1"/>
</dbReference>
<dbReference type="GO" id="GO:0003700">
    <property type="term" value="F:DNA-binding transcription factor activity"/>
    <property type="evidence" value="ECO:0007669"/>
    <property type="project" value="InterPro"/>
</dbReference>
<dbReference type="eggNOG" id="COG1349">
    <property type="taxonomic scope" value="Bacteria"/>
</dbReference>
<evidence type="ECO:0000313" key="6">
    <source>
        <dbReference type="Proteomes" id="UP000029579"/>
    </source>
</evidence>
<dbReference type="SUPFAM" id="SSF100950">
    <property type="entry name" value="NagB/RpiA/CoA transferase-like"/>
    <property type="match status" value="1"/>
</dbReference>
<evidence type="ECO:0000256" key="3">
    <source>
        <dbReference type="ARBA" id="ARBA00023163"/>
    </source>
</evidence>
<evidence type="ECO:0000259" key="4">
    <source>
        <dbReference type="PROSITE" id="PS51000"/>
    </source>
</evidence>
<dbReference type="InterPro" id="IPR050313">
    <property type="entry name" value="Carb_Metab_HTH_regulators"/>
</dbReference>
<protein>
    <submittedName>
        <fullName evidence="5">DeoR faimly transcriptional regulator</fullName>
    </submittedName>
</protein>
<dbReference type="InterPro" id="IPR036390">
    <property type="entry name" value="WH_DNA-bd_sf"/>
</dbReference>
<dbReference type="Pfam" id="PF08220">
    <property type="entry name" value="HTH_DeoR"/>
    <property type="match status" value="1"/>
</dbReference>
<dbReference type="Gene3D" id="3.40.50.1360">
    <property type="match status" value="1"/>
</dbReference>
<dbReference type="GO" id="GO:0003677">
    <property type="term" value="F:DNA binding"/>
    <property type="evidence" value="ECO:0007669"/>
    <property type="project" value="UniProtKB-KW"/>
</dbReference>
<proteinExistence type="predicted"/>
<evidence type="ECO:0000256" key="1">
    <source>
        <dbReference type="ARBA" id="ARBA00023015"/>
    </source>
</evidence>
<dbReference type="Pfam" id="PF00455">
    <property type="entry name" value="DeoRC"/>
    <property type="match status" value="1"/>
</dbReference>
<dbReference type="InterPro" id="IPR037171">
    <property type="entry name" value="NagB/RpiA_transferase-like"/>
</dbReference>
<reference evidence="5 6" key="1">
    <citation type="submission" date="2014-07" db="EMBL/GenBank/DDBJ databases">
        <authorList>
            <person name="McCorrison J."/>
            <person name="Sanka R."/>
            <person name="Torralba M."/>
            <person name="Gillis M."/>
            <person name="Haft D.H."/>
            <person name="Methe B."/>
            <person name="Sutton G."/>
            <person name="Nelson K.E."/>
        </authorList>
    </citation>
    <scope>NUCLEOTIDE SEQUENCE [LARGE SCALE GENOMIC DNA]</scope>
    <source>
        <strain evidence="5 6">S7-1-13</strain>
    </source>
</reference>
<dbReference type="InterPro" id="IPR014036">
    <property type="entry name" value="DeoR-like_C"/>
</dbReference>
<dbReference type="SMART" id="SM01134">
    <property type="entry name" value="DeoRC"/>
    <property type="match status" value="1"/>
</dbReference>
<dbReference type="SMART" id="SM00420">
    <property type="entry name" value="HTH_DEOR"/>
    <property type="match status" value="1"/>
</dbReference>
<dbReference type="InterPro" id="IPR018356">
    <property type="entry name" value="Tscrpt_reg_HTH_DeoR_CS"/>
</dbReference>
<dbReference type="Proteomes" id="UP000029579">
    <property type="component" value="Unassembled WGS sequence"/>
</dbReference>
<dbReference type="PROSITE" id="PS00894">
    <property type="entry name" value="HTH_DEOR_1"/>
    <property type="match status" value="1"/>
</dbReference>
<feature type="domain" description="HTH deoR-type" evidence="4">
    <location>
        <begin position="3"/>
        <end position="58"/>
    </location>
</feature>
<dbReference type="Gene3D" id="1.10.10.10">
    <property type="entry name" value="Winged helix-like DNA-binding domain superfamily/Winged helix DNA-binding domain"/>
    <property type="match status" value="1"/>
</dbReference>
<dbReference type="PANTHER" id="PTHR30363:SF56">
    <property type="entry name" value="TRANSCRIPTIONAL REGULATOR, DEOR FAMILY"/>
    <property type="match status" value="1"/>
</dbReference>